<keyword evidence="2" id="KW-0238">DNA-binding</keyword>
<evidence type="ECO:0000256" key="1">
    <source>
        <dbReference type="ARBA" id="ARBA00023015"/>
    </source>
</evidence>
<dbReference type="InterPro" id="IPR014710">
    <property type="entry name" value="RmlC-like_jellyroll"/>
</dbReference>
<dbReference type="GO" id="GO:0005829">
    <property type="term" value="C:cytosol"/>
    <property type="evidence" value="ECO:0007669"/>
    <property type="project" value="TreeGrafter"/>
</dbReference>
<keyword evidence="6" id="KW-1185">Reference proteome</keyword>
<dbReference type="Pfam" id="PF01381">
    <property type="entry name" value="HTH_3"/>
    <property type="match status" value="1"/>
</dbReference>
<dbReference type="RefSeq" id="WP_005025239.1">
    <property type="nucleotide sequence ID" value="NZ_KE150238.1"/>
</dbReference>
<dbReference type="AlphaFoldDB" id="E5Y3N2"/>
<dbReference type="SUPFAM" id="SSF47413">
    <property type="entry name" value="lambda repressor-like DNA-binding domains"/>
    <property type="match status" value="1"/>
</dbReference>
<dbReference type="SMART" id="SM00530">
    <property type="entry name" value="HTH_XRE"/>
    <property type="match status" value="1"/>
</dbReference>
<dbReference type="Proteomes" id="UP000006034">
    <property type="component" value="Unassembled WGS sequence"/>
</dbReference>
<dbReference type="SUPFAM" id="SSF51182">
    <property type="entry name" value="RmlC-like cupins"/>
    <property type="match status" value="1"/>
</dbReference>
<keyword evidence="1" id="KW-0805">Transcription regulation</keyword>
<comment type="caution">
    <text evidence="5">The sequence shown here is derived from an EMBL/GenBank/DDBJ whole genome shotgun (WGS) entry which is preliminary data.</text>
</comment>
<dbReference type="EMBL" id="ADCP02000001">
    <property type="protein sequence ID" value="EFV45373.1"/>
    <property type="molecule type" value="Genomic_DNA"/>
</dbReference>
<dbReference type="CDD" id="cd00093">
    <property type="entry name" value="HTH_XRE"/>
    <property type="match status" value="1"/>
</dbReference>
<dbReference type="GO" id="GO:0003677">
    <property type="term" value="F:DNA binding"/>
    <property type="evidence" value="ECO:0007669"/>
    <property type="project" value="UniProtKB-KW"/>
</dbReference>
<reference evidence="5 6" key="1">
    <citation type="submission" date="2010-10" db="EMBL/GenBank/DDBJ databases">
        <authorList>
            <consortium name="The Broad Institute Genome Sequencing Platform"/>
            <person name="Ward D."/>
            <person name="Earl A."/>
            <person name="Feldgarden M."/>
            <person name="Young S.K."/>
            <person name="Gargeya S."/>
            <person name="Zeng Q."/>
            <person name="Alvarado L."/>
            <person name="Berlin A."/>
            <person name="Bochicchio J."/>
            <person name="Chapman S.B."/>
            <person name="Chen Z."/>
            <person name="Freedman E."/>
            <person name="Gellesch M."/>
            <person name="Goldberg J."/>
            <person name="Griggs A."/>
            <person name="Gujja S."/>
            <person name="Heilman E."/>
            <person name="Heiman D."/>
            <person name="Howarth C."/>
            <person name="Mehta T."/>
            <person name="Neiman D."/>
            <person name="Pearson M."/>
            <person name="Roberts A."/>
            <person name="Saif S."/>
            <person name="Shea T."/>
            <person name="Shenoy N."/>
            <person name="Sisk P."/>
            <person name="Stolte C."/>
            <person name="Sykes S."/>
            <person name="White J."/>
            <person name="Yandava C."/>
            <person name="Allen-Vercoe E."/>
            <person name="Sibley C."/>
            <person name="Ambrose C.E."/>
            <person name="Strauss J."/>
            <person name="Daigneault M."/>
            <person name="Haas B."/>
            <person name="Nusbaum C."/>
            <person name="Birren B."/>
        </authorList>
    </citation>
    <scope>NUCLEOTIDE SEQUENCE [LARGE SCALE GENOMIC DNA]</scope>
    <source>
        <strain evidence="5 6">3_1_6</strain>
    </source>
</reference>
<dbReference type="InterPro" id="IPR010982">
    <property type="entry name" value="Lambda_DNA-bd_dom_sf"/>
</dbReference>
<dbReference type="HOGENOM" id="CLU_085376_5_0_7"/>
<dbReference type="Gene3D" id="2.60.120.10">
    <property type="entry name" value="Jelly Rolls"/>
    <property type="match status" value="1"/>
</dbReference>
<dbReference type="GO" id="GO:0003700">
    <property type="term" value="F:DNA-binding transcription factor activity"/>
    <property type="evidence" value="ECO:0007669"/>
    <property type="project" value="TreeGrafter"/>
</dbReference>
<dbReference type="OrthoDB" id="189170at2"/>
<dbReference type="STRING" id="563192.HMPREF0179_00793"/>
<evidence type="ECO:0000259" key="4">
    <source>
        <dbReference type="PROSITE" id="PS50943"/>
    </source>
</evidence>
<dbReference type="PANTHER" id="PTHR46797:SF23">
    <property type="entry name" value="HTH-TYPE TRANSCRIPTIONAL REGULATOR SUTR"/>
    <property type="match status" value="1"/>
</dbReference>
<dbReference type="Pfam" id="PF07883">
    <property type="entry name" value="Cupin_2"/>
    <property type="match status" value="1"/>
</dbReference>
<evidence type="ECO:0000313" key="6">
    <source>
        <dbReference type="Proteomes" id="UP000006034"/>
    </source>
</evidence>
<dbReference type="PROSITE" id="PS50943">
    <property type="entry name" value="HTH_CROC1"/>
    <property type="match status" value="1"/>
</dbReference>
<proteinExistence type="predicted"/>
<evidence type="ECO:0000256" key="3">
    <source>
        <dbReference type="ARBA" id="ARBA00023163"/>
    </source>
</evidence>
<dbReference type="PANTHER" id="PTHR46797">
    <property type="entry name" value="HTH-TYPE TRANSCRIPTIONAL REGULATOR"/>
    <property type="match status" value="1"/>
</dbReference>
<dbReference type="CDD" id="cd02209">
    <property type="entry name" value="cupin_XRE_C"/>
    <property type="match status" value="1"/>
</dbReference>
<dbReference type="Gene3D" id="1.10.260.40">
    <property type="entry name" value="lambda repressor-like DNA-binding domains"/>
    <property type="match status" value="1"/>
</dbReference>
<protein>
    <recommendedName>
        <fullName evidence="4">HTH cro/C1-type domain-containing protein</fullName>
    </recommendedName>
</protein>
<accession>E5Y3N2</accession>
<evidence type="ECO:0000313" key="5">
    <source>
        <dbReference type="EMBL" id="EFV45373.1"/>
    </source>
</evidence>
<dbReference type="InterPro" id="IPR001387">
    <property type="entry name" value="Cro/C1-type_HTH"/>
</dbReference>
<reference evidence="5 6" key="2">
    <citation type="submission" date="2013-04" db="EMBL/GenBank/DDBJ databases">
        <title>The Genome Sequence of Bilophila wadsworthia 3_1_6.</title>
        <authorList>
            <consortium name="The Broad Institute Genomics Platform"/>
            <person name="Earl A."/>
            <person name="Ward D."/>
            <person name="Feldgarden M."/>
            <person name="Gevers D."/>
            <person name="Sibley C."/>
            <person name="Strauss J."/>
            <person name="Allen-Vercoe E."/>
            <person name="Walker B."/>
            <person name="Young S."/>
            <person name="Zeng Q."/>
            <person name="Gargeya S."/>
            <person name="Fitzgerald M."/>
            <person name="Haas B."/>
            <person name="Abouelleil A."/>
            <person name="Allen A.W."/>
            <person name="Alvarado L."/>
            <person name="Arachchi H.M."/>
            <person name="Berlin A.M."/>
            <person name="Chapman S.B."/>
            <person name="Gainer-Dewar J."/>
            <person name="Goldberg J."/>
            <person name="Griggs A."/>
            <person name="Gujja S."/>
            <person name="Hansen M."/>
            <person name="Howarth C."/>
            <person name="Imamovic A."/>
            <person name="Ireland A."/>
            <person name="Larimer J."/>
            <person name="McCowan C."/>
            <person name="Murphy C."/>
            <person name="Pearson M."/>
            <person name="Poon T.W."/>
            <person name="Priest M."/>
            <person name="Roberts A."/>
            <person name="Saif S."/>
            <person name="Shea T."/>
            <person name="Sisk P."/>
            <person name="Sykes S."/>
            <person name="Wortman J."/>
            <person name="Nusbaum C."/>
            <person name="Birren B."/>
        </authorList>
    </citation>
    <scope>NUCLEOTIDE SEQUENCE [LARGE SCALE GENOMIC DNA]</scope>
    <source>
        <strain evidence="5 6">3_1_6</strain>
    </source>
</reference>
<dbReference type="eggNOG" id="COG1396">
    <property type="taxonomic scope" value="Bacteria"/>
</dbReference>
<dbReference type="InterPro" id="IPR013096">
    <property type="entry name" value="Cupin_2"/>
</dbReference>
<feature type="domain" description="HTH cro/C1-type" evidence="4">
    <location>
        <begin position="12"/>
        <end position="66"/>
    </location>
</feature>
<name>E5Y3N2_BILW3</name>
<keyword evidence="3" id="KW-0804">Transcription</keyword>
<dbReference type="eggNOG" id="COG1917">
    <property type="taxonomic scope" value="Bacteria"/>
</dbReference>
<sequence>MENIGHIVAENLKRLREERKLSLDAVAKCSGVSKSMLGQIERGVTNPTISTLWKIANGLKISFTSLMMRPETDVEVVPRSAITPFVETDGKYRNYPVFPFDSSRGFEMYAIELDPGVRLDAEPHPEGTQEFITVFSGALTVLLDGERWGIADGDSIRFKADRKHAYANEGNTLCRLSMVICYPS</sequence>
<dbReference type="InterPro" id="IPR011051">
    <property type="entry name" value="RmlC_Cupin_sf"/>
</dbReference>
<evidence type="ECO:0000256" key="2">
    <source>
        <dbReference type="ARBA" id="ARBA00023125"/>
    </source>
</evidence>
<dbReference type="GeneID" id="78085930"/>
<dbReference type="InterPro" id="IPR050807">
    <property type="entry name" value="TransReg_Diox_bact_type"/>
</dbReference>
<gene>
    <name evidence="5" type="ORF">HMPREF0179_00793</name>
</gene>
<organism evidence="5 6">
    <name type="scientific">Bilophila wadsworthia (strain 3_1_6)</name>
    <dbReference type="NCBI Taxonomy" id="563192"/>
    <lineage>
        <taxon>Bacteria</taxon>
        <taxon>Pseudomonadati</taxon>
        <taxon>Thermodesulfobacteriota</taxon>
        <taxon>Desulfovibrionia</taxon>
        <taxon>Desulfovibrionales</taxon>
        <taxon>Desulfovibrionaceae</taxon>
        <taxon>Bilophila</taxon>
    </lineage>
</organism>